<accession>A0ABD0XSP6</accession>
<reference evidence="14 15" key="1">
    <citation type="submission" date="2024-07" db="EMBL/GenBank/DDBJ databases">
        <title>Chromosome-level genome assembly of the water stick insect Ranatra chinensis (Heteroptera: Nepidae).</title>
        <authorList>
            <person name="Liu X."/>
        </authorList>
    </citation>
    <scope>NUCLEOTIDE SEQUENCE [LARGE SCALE GENOMIC DNA]</scope>
    <source>
        <strain evidence="14">Cailab_2021Rc</strain>
        <tissue evidence="14">Muscle</tissue>
    </source>
</reference>
<evidence type="ECO:0000313" key="14">
    <source>
        <dbReference type="EMBL" id="KAL1110211.1"/>
    </source>
</evidence>
<evidence type="ECO:0000256" key="8">
    <source>
        <dbReference type="ARBA" id="ARBA00022927"/>
    </source>
</evidence>
<comment type="similarity">
    <text evidence="2">Belongs to the small GTPase superfamily. Rab family.</text>
</comment>
<dbReference type="GO" id="GO:0006887">
    <property type="term" value="P:exocytosis"/>
    <property type="evidence" value="ECO:0007669"/>
    <property type="project" value="UniProtKB-KW"/>
</dbReference>
<protein>
    <recommendedName>
        <fullName evidence="3">Ciliogenesis and planar polarity effector 2</fullName>
    </recommendedName>
    <alternativeName>
        <fullName evidence="13">REM2- and Rab-like small GTPase 1</fullName>
    </alternativeName>
</protein>
<evidence type="ECO:0000256" key="9">
    <source>
        <dbReference type="ARBA" id="ARBA00023069"/>
    </source>
</evidence>
<keyword evidence="7" id="KW-0970">Cilium biogenesis/degradation</keyword>
<keyword evidence="15" id="KW-1185">Reference proteome</keyword>
<dbReference type="Proteomes" id="UP001558652">
    <property type="component" value="Unassembled WGS sequence"/>
</dbReference>
<evidence type="ECO:0000313" key="15">
    <source>
        <dbReference type="Proteomes" id="UP001558652"/>
    </source>
</evidence>
<dbReference type="InterPro" id="IPR027417">
    <property type="entry name" value="P-loop_NTPase"/>
</dbReference>
<evidence type="ECO:0000256" key="12">
    <source>
        <dbReference type="ARBA" id="ARBA00023273"/>
    </source>
</evidence>
<evidence type="ECO:0000256" key="5">
    <source>
        <dbReference type="ARBA" id="ARBA00022483"/>
    </source>
</evidence>
<dbReference type="SUPFAM" id="SSF52540">
    <property type="entry name" value="P-loop containing nucleoside triphosphate hydrolases"/>
    <property type="match status" value="1"/>
</dbReference>
<dbReference type="EMBL" id="JBFDAA010000023">
    <property type="protein sequence ID" value="KAL1110211.1"/>
    <property type="molecule type" value="Genomic_DNA"/>
</dbReference>
<dbReference type="InterPro" id="IPR001806">
    <property type="entry name" value="Small_GTPase"/>
</dbReference>
<dbReference type="GO" id="GO:0005525">
    <property type="term" value="F:GTP binding"/>
    <property type="evidence" value="ECO:0007669"/>
    <property type="project" value="UniProtKB-KW"/>
</dbReference>
<dbReference type="PANTHER" id="PTHR14983">
    <property type="entry name" value="CILIOGENESIS AND PLANAR POLARITY EFFECTOR 2"/>
    <property type="match status" value="1"/>
</dbReference>
<evidence type="ECO:0000256" key="10">
    <source>
        <dbReference type="ARBA" id="ARBA00023134"/>
    </source>
</evidence>
<dbReference type="AlphaFoldDB" id="A0ABD0XSP6"/>
<keyword evidence="10" id="KW-0547">Nucleotide-binding</keyword>
<dbReference type="PANTHER" id="PTHR14983:SF1">
    <property type="entry name" value="CILIOGENESIS AND PLANAR POLARITY EFFECTOR 2"/>
    <property type="match status" value="1"/>
</dbReference>
<keyword evidence="9" id="KW-0969">Cilium</keyword>
<keyword evidence="11" id="KW-0206">Cytoskeleton</keyword>
<keyword evidence="10" id="KW-0342">GTP-binding</keyword>
<evidence type="ECO:0000256" key="11">
    <source>
        <dbReference type="ARBA" id="ARBA00023212"/>
    </source>
</evidence>
<sequence length="204" mass="22856">GILERPAIIPGVEELSYKLLFFGKSSVGKTTTIARLAGVTPSSSYIETSGIRFTDIYWPVKIWDKIILFKLQCWEAGSNSMKKYSHIPTSCKDRADVIIFLFAFNNASSFADLPALIDKTMRNYVGRPAVSVIGTRSNFTSKIEITKSDIKEFEAKFNLNVLTIMNSSFMGSGEVNRIAPVLNTLCEQLWVRDQHYILNQGITV</sequence>
<keyword evidence="6" id="KW-0963">Cytoplasm</keyword>
<keyword evidence="12" id="KW-0966">Cell projection</keyword>
<dbReference type="GO" id="GO:0015031">
    <property type="term" value="P:protein transport"/>
    <property type="evidence" value="ECO:0007669"/>
    <property type="project" value="UniProtKB-KW"/>
</dbReference>
<evidence type="ECO:0000256" key="7">
    <source>
        <dbReference type="ARBA" id="ARBA00022794"/>
    </source>
</evidence>
<keyword evidence="4" id="KW-0813">Transport</keyword>
<organism evidence="14 15">
    <name type="scientific">Ranatra chinensis</name>
    <dbReference type="NCBI Taxonomy" id="642074"/>
    <lineage>
        <taxon>Eukaryota</taxon>
        <taxon>Metazoa</taxon>
        <taxon>Ecdysozoa</taxon>
        <taxon>Arthropoda</taxon>
        <taxon>Hexapoda</taxon>
        <taxon>Insecta</taxon>
        <taxon>Pterygota</taxon>
        <taxon>Neoptera</taxon>
        <taxon>Paraneoptera</taxon>
        <taxon>Hemiptera</taxon>
        <taxon>Heteroptera</taxon>
        <taxon>Panheteroptera</taxon>
        <taxon>Nepomorpha</taxon>
        <taxon>Nepidae</taxon>
        <taxon>Ranatrinae</taxon>
        <taxon>Ranatra</taxon>
    </lineage>
</organism>
<evidence type="ECO:0000256" key="1">
    <source>
        <dbReference type="ARBA" id="ARBA00004120"/>
    </source>
</evidence>
<evidence type="ECO:0000256" key="6">
    <source>
        <dbReference type="ARBA" id="ARBA00022490"/>
    </source>
</evidence>
<evidence type="ECO:0000256" key="3">
    <source>
        <dbReference type="ARBA" id="ARBA00021423"/>
    </source>
</evidence>
<keyword evidence="8" id="KW-0653">Protein transport</keyword>
<dbReference type="PROSITE" id="PS51419">
    <property type="entry name" value="RAB"/>
    <property type="match status" value="1"/>
</dbReference>
<evidence type="ECO:0000256" key="2">
    <source>
        <dbReference type="ARBA" id="ARBA00006270"/>
    </source>
</evidence>
<evidence type="ECO:0000256" key="4">
    <source>
        <dbReference type="ARBA" id="ARBA00022448"/>
    </source>
</evidence>
<proteinExistence type="inferred from homology"/>
<dbReference type="InterPro" id="IPR039677">
    <property type="entry name" value="RSG1"/>
</dbReference>
<feature type="non-terminal residue" evidence="14">
    <location>
        <position position="1"/>
    </location>
</feature>
<name>A0ABD0XSP6_9HEMI</name>
<gene>
    <name evidence="14" type="ORF">AAG570_008288</name>
</gene>
<keyword evidence="5" id="KW-0268">Exocytosis</keyword>
<dbReference type="Gene3D" id="3.40.50.300">
    <property type="entry name" value="P-loop containing nucleotide triphosphate hydrolases"/>
    <property type="match status" value="1"/>
</dbReference>
<comment type="subcellular location">
    <subcellularLocation>
        <location evidence="1">Cytoplasm</location>
        <location evidence="1">Cytoskeleton</location>
        <location evidence="1">Cilium basal body</location>
    </subcellularLocation>
</comment>
<comment type="caution">
    <text evidence="14">The sequence shown here is derived from an EMBL/GenBank/DDBJ whole genome shotgun (WGS) entry which is preliminary data.</text>
</comment>
<evidence type="ECO:0000256" key="13">
    <source>
        <dbReference type="ARBA" id="ARBA00030243"/>
    </source>
</evidence>
<dbReference type="Pfam" id="PF00071">
    <property type="entry name" value="Ras"/>
    <property type="match status" value="1"/>
</dbReference>
<dbReference type="GO" id="GO:0030030">
    <property type="term" value="P:cell projection organization"/>
    <property type="evidence" value="ECO:0007669"/>
    <property type="project" value="UniProtKB-KW"/>
</dbReference>